<dbReference type="PANTHER" id="PTHR12411">
    <property type="entry name" value="CYSTEINE PROTEASE FAMILY C1-RELATED"/>
    <property type="match status" value="1"/>
</dbReference>
<reference evidence="4 5" key="2">
    <citation type="submission" date="2024-07" db="EMBL/GenBank/DDBJ databases">
        <authorList>
            <person name="Akdeniz Z."/>
        </authorList>
    </citation>
    <scope>NUCLEOTIDE SEQUENCE [LARGE SCALE GENOMIC DNA]</scope>
</reference>
<name>A0AA86RA98_9EUKA</name>
<keyword evidence="5" id="KW-1185">Reference proteome</keyword>
<dbReference type="EMBL" id="CAXDID020000453">
    <property type="protein sequence ID" value="CAL6093123.1"/>
    <property type="molecule type" value="Genomic_DNA"/>
</dbReference>
<dbReference type="Gene3D" id="3.90.70.10">
    <property type="entry name" value="Cysteine proteinases"/>
    <property type="match status" value="1"/>
</dbReference>
<evidence type="ECO:0000313" key="5">
    <source>
        <dbReference type="Proteomes" id="UP001642409"/>
    </source>
</evidence>
<dbReference type="InterPro" id="IPR013128">
    <property type="entry name" value="Peptidase_C1A"/>
</dbReference>
<proteinExistence type="inferred from homology"/>
<comment type="caution">
    <text evidence="3">The sequence shown here is derived from an EMBL/GenBank/DDBJ whole genome shotgun (WGS) entry which is preliminary data.</text>
</comment>
<dbReference type="InterPro" id="IPR038765">
    <property type="entry name" value="Papain-like_cys_pep_sf"/>
</dbReference>
<dbReference type="Pfam" id="PF00112">
    <property type="entry name" value="Peptidase_C1"/>
    <property type="match status" value="1"/>
</dbReference>
<dbReference type="SMART" id="SM00645">
    <property type="entry name" value="Pept_C1"/>
    <property type="match status" value="1"/>
</dbReference>
<accession>A0AA86RA98</accession>
<dbReference type="GO" id="GO:0006508">
    <property type="term" value="P:proteolysis"/>
    <property type="evidence" value="ECO:0007669"/>
    <property type="project" value="InterPro"/>
</dbReference>
<evidence type="ECO:0000259" key="2">
    <source>
        <dbReference type="SMART" id="SM00645"/>
    </source>
</evidence>
<feature type="domain" description="Peptidase C1A papain C-terminal" evidence="2">
    <location>
        <begin position="71"/>
        <end position="301"/>
    </location>
</feature>
<dbReference type="InterPro" id="IPR000668">
    <property type="entry name" value="Peptidase_C1A_C"/>
</dbReference>
<evidence type="ECO:0000313" key="3">
    <source>
        <dbReference type="EMBL" id="CAI9974744.1"/>
    </source>
</evidence>
<dbReference type="AlphaFoldDB" id="A0AA86RA98"/>
<dbReference type="EMBL" id="CATOUU010001154">
    <property type="protein sequence ID" value="CAI9974744.1"/>
    <property type="molecule type" value="Genomic_DNA"/>
</dbReference>
<dbReference type="Proteomes" id="UP001642409">
    <property type="component" value="Unassembled WGS sequence"/>
</dbReference>
<gene>
    <name evidence="3" type="ORF">HINF_LOCUS62389</name>
    <name evidence="4" type="ORF">HINF_LOCUS66745</name>
</gene>
<protein>
    <submittedName>
        <fullName evidence="3">Cathepsin B</fullName>
    </submittedName>
    <submittedName>
        <fullName evidence="4">Cathepsin_B</fullName>
    </submittedName>
</protein>
<organism evidence="3">
    <name type="scientific">Hexamita inflata</name>
    <dbReference type="NCBI Taxonomy" id="28002"/>
    <lineage>
        <taxon>Eukaryota</taxon>
        <taxon>Metamonada</taxon>
        <taxon>Diplomonadida</taxon>
        <taxon>Hexamitidae</taxon>
        <taxon>Hexamitinae</taxon>
        <taxon>Hexamita</taxon>
    </lineage>
</organism>
<dbReference type="GO" id="GO:0008234">
    <property type="term" value="F:cysteine-type peptidase activity"/>
    <property type="evidence" value="ECO:0007669"/>
    <property type="project" value="InterPro"/>
</dbReference>
<evidence type="ECO:0000256" key="1">
    <source>
        <dbReference type="ARBA" id="ARBA00008455"/>
    </source>
</evidence>
<dbReference type="SUPFAM" id="SSF54001">
    <property type="entry name" value="Cysteine proteinases"/>
    <property type="match status" value="1"/>
</dbReference>
<reference evidence="3" key="1">
    <citation type="submission" date="2023-06" db="EMBL/GenBank/DDBJ databases">
        <authorList>
            <person name="Kurt Z."/>
        </authorList>
    </citation>
    <scope>NUCLEOTIDE SEQUENCE</scope>
</reference>
<evidence type="ECO:0000313" key="4">
    <source>
        <dbReference type="EMBL" id="CAL6093123.1"/>
    </source>
</evidence>
<comment type="similarity">
    <text evidence="1">Belongs to the peptidase C1 family.</text>
</comment>
<sequence>MVLVLRLILNTVHQEVVQILENIPGITWKSKMHDLMNNKSDQRLDKIYRAKAPQIIQKTAKQFTQVASKKTPDYWDWVQMNPGCSDVVPNMGNCDASSQLSIMNTFSDFRCFQGKDAERIEYSTQYMISCNQLSQCSDCDSGYCGTDAVWNFLIDQGAVTESCISYKSGVTGKIGKCPIQCDDGTELSFVKAEEVISICQESLNSKEREEMIKEALINGPVSSMLIIHEDLYYYESGIYQHVYGWDGGWSACEIIGYGEENGVKFWKVKNVWGREWGENGYFRILRGSPDTYGESEIEFDCYQAIV</sequence>